<dbReference type="InterPro" id="IPR045863">
    <property type="entry name" value="CorA_TM1_TM2"/>
</dbReference>
<sequence>MGAPPERLDDICEVRVHAVVPDCEVTWVDTSIRKFLAPDFNPFESSEPTRSTDHTNSDPASRGGFRWIHIPVNNLAWVERCFQKCGRTPDRDLWTKKIRPTLSRNIGIPLHARHMEPSCDGTDPPEHQLALFLPYLNWDTFGNYKSLRAVYECWEKRGDVAKLPAPNTTRGKLEHALFPYLKPKDSLHPRRTLDQFYYSSLPDTAARDADQTVSKWTGTTKRASTNSGDEPNSNAAPRPDGSADPEGNTGAGGGPSPDENVGAKGSTGPKGNGPGPKGDDPGPDGNAGPEGNPSGEGDPGPNGRNAALDDSLLIMVDQLWCWIIDSQTVLSFFPSQDAQYTSTGFCDLYSSILSKAGKCADVFDFYALVAKKATNYFFNETDRTFTDLIGLYRWVVSKKAADQTLCFENFHLHYANGIPGAIVLDDRAELKLVLEIADIIDELNMMQYLFKQQRDVLQSLIQQLREHKPSTPQPDRVQNLQIIGMTVRDQAVVSFNIQRHADNFFEIENTKALANGIGGIARDHVISTDEKLLSLRAEIAAIINDAENVRNTLLNLLDLKSKTASLLEARSSTKQGRAVMLFTIVTIIFLPLSFFTSYFGQNVSEITGDPKNPTSWHLWRIATPITIIVVAVAFIVAFYIGKPDSRVWGHGRRAEDVERQGRVTQSR</sequence>
<keyword evidence="4 6" id="KW-0472">Membrane</keyword>
<evidence type="ECO:0000256" key="6">
    <source>
        <dbReference type="SAM" id="Phobius"/>
    </source>
</evidence>
<dbReference type="InterPro" id="IPR050829">
    <property type="entry name" value="CorA_MIT"/>
</dbReference>
<dbReference type="GO" id="GO:0046873">
    <property type="term" value="F:metal ion transmembrane transporter activity"/>
    <property type="evidence" value="ECO:0007669"/>
    <property type="project" value="InterPro"/>
</dbReference>
<evidence type="ECO:0000256" key="5">
    <source>
        <dbReference type="SAM" id="MobiDB-lite"/>
    </source>
</evidence>
<protein>
    <recommendedName>
        <fullName evidence="9">Cora-domain-containing protein</fullName>
    </recommendedName>
</protein>
<feature type="transmembrane region" description="Helical" evidence="6">
    <location>
        <begin position="619"/>
        <end position="640"/>
    </location>
</feature>
<name>A0A6G1ITI5_9PLEO</name>
<dbReference type="Pfam" id="PF01544">
    <property type="entry name" value="CorA"/>
    <property type="match status" value="1"/>
</dbReference>
<evidence type="ECO:0000256" key="4">
    <source>
        <dbReference type="ARBA" id="ARBA00023136"/>
    </source>
</evidence>
<keyword evidence="2 6" id="KW-0812">Transmembrane</keyword>
<evidence type="ECO:0000256" key="2">
    <source>
        <dbReference type="ARBA" id="ARBA00022692"/>
    </source>
</evidence>
<comment type="subcellular location">
    <subcellularLocation>
        <location evidence="1">Membrane</location>
        <topology evidence="1">Multi-pass membrane protein</topology>
    </subcellularLocation>
</comment>
<feature type="compositionally biased region" description="Polar residues" evidence="5">
    <location>
        <begin position="211"/>
        <end position="235"/>
    </location>
</feature>
<evidence type="ECO:0000256" key="1">
    <source>
        <dbReference type="ARBA" id="ARBA00004141"/>
    </source>
</evidence>
<keyword evidence="3 6" id="KW-1133">Transmembrane helix</keyword>
<dbReference type="PANTHER" id="PTHR47685">
    <property type="entry name" value="MAGNESIUM TRANSPORT PROTEIN CORA"/>
    <property type="match status" value="1"/>
</dbReference>
<reference evidence="7" key="1">
    <citation type="journal article" date="2020" name="Stud. Mycol.">
        <title>101 Dothideomycetes genomes: a test case for predicting lifestyles and emergence of pathogens.</title>
        <authorList>
            <person name="Haridas S."/>
            <person name="Albert R."/>
            <person name="Binder M."/>
            <person name="Bloem J."/>
            <person name="Labutti K."/>
            <person name="Salamov A."/>
            <person name="Andreopoulos B."/>
            <person name="Baker S."/>
            <person name="Barry K."/>
            <person name="Bills G."/>
            <person name="Bluhm B."/>
            <person name="Cannon C."/>
            <person name="Castanera R."/>
            <person name="Culley D."/>
            <person name="Daum C."/>
            <person name="Ezra D."/>
            <person name="Gonzalez J."/>
            <person name="Henrissat B."/>
            <person name="Kuo A."/>
            <person name="Liang C."/>
            <person name="Lipzen A."/>
            <person name="Lutzoni F."/>
            <person name="Magnuson J."/>
            <person name="Mondo S."/>
            <person name="Nolan M."/>
            <person name="Ohm R."/>
            <person name="Pangilinan J."/>
            <person name="Park H.-J."/>
            <person name="Ramirez L."/>
            <person name="Alfaro M."/>
            <person name="Sun H."/>
            <person name="Tritt A."/>
            <person name="Yoshinaga Y."/>
            <person name="Zwiers L.-H."/>
            <person name="Turgeon B."/>
            <person name="Goodwin S."/>
            <person name="Spatafora J."/>
            <person name="Crous P."/>
            <person name="Grigoriev I."/>
        </authorList>
    </citation>
    <scope>NUCLEOTIDE SEQUENCE</scope>
    <source>
        <strain evidence="7">CBS 122367</strain>
    </source>
</reference>
<dbReference type="GO" id="GO:0016020">
    <property type="term" value="C:membrane"/>
    <property type="evidence" value="ECO:0007669"/>
    <property type="project" value="UniProtKB-SubCell"/>
</dbReference>
<dbReference type="SUPFAM" id="SSF144083">
    <property type="entry name" value="Magnesium transport protein CorA, transmembrane region"/>
    <property type="match status" value="1"/>
</dbReference>
<organism evidence="7 8">
    <name type="scientific">Lentithecium fluviatile CBS 122367</name>
    <dbReference type="NCBI Taxonomy" id="1168545"/>
    <lineage>
        <taxon>Eukaryota</taxon>
        <taxon>Fungi</taxon>
        <taxon>Dikarya</taxon>
        <taxon>Ascomycota</taxon>
        <taxon>Pezizomycotina</taxon>
        <taxon>Dothideomycetes</taxon>
        <taxon>Pleosporomycetidae</taxon>
        <taxon>Pleosporales</taxon>
        <taxon>Massarineae</taxon>
        <taxon>Lentitheciaceae</taxon>
        <taxon>Lentithecium</taxon>
    </lineage>
</organism>
<dbReference type="OrthoDB" id="341259at2759"/>
<dbReference type="AlphaFoldDB" id="A0A6G1ITI5"/>
<accession>A0A6G1ITI5</accession>
<dbReference type="Gene3D" id="1.20.58.340">
    <property type="entry name" value="Magnesium transport protein CorA, transmembrane region"/>
    <property type="match status" value="1"/>
</dbReference>
<evidence type="ECO:0000313" key="7">
    <source>
        <dbReference type="EMBL" id="KAF2681263.1"/>
    </source>
</evidence>
<feature type="transmembrane region" description="Helical" evidence="6">
    <location>
        <begin position="578"/>
        <end position="599"/>
    </location>
</feature>
<proteinExistence type="predicted"/>
<evidence type="ECO:0000313" key="8">
    <source>
        <dbReference type="Proteomes" id="UP000799291"/>
    </source>
</evidence>
<feature type="region of interest" description="Disordered" evidence="5">
    <location>
        <begin position="208"/>
        <end position="305"/>
    </location>
</feature>
<dbReference type="InterPro" id="IPR002523">
    <property type="entry name" value="MgTranspt_CorA/ZnTranspt_ZntB"/>
</dbReference>
<evidence type="ECO:0008006" key="9">
    <source>
        <dbReference type="Google" id="ProtNLM"/>
    </source>
</evidence>
<keyword evidence="8" id="KW-1185">Reference proteome</keyword>
<feature type="compositionally biased region" description="Low complexity" evidence="5">
    <location>
        <begin position="283"/>
        <end position="293"/>
    </location>
</feature>
<dbReference type="PANTHER" id="PTHR47685:SF1">
    <property type="entry name" value="MAGNESIUM TRANSPORT PROTEIN CORA"/>
    <property type="match status" value="1"/>
</dbReference>
<gene>
    <name evidence="7" type="ORF">K458DRAFT_372123</name>
</gene>
<dbReference type="EMBL" id="MU005592">
    <property type="protein sequence ID" value="KAF2681263.1"/>
    <property type="molecule type" value="Genomic_DNA"/>
</dbReference>
<dbReference type="Proteomes" id="UP000799291">
    <property type="component" value="Unassembled WGS sequence"/>
</dbReference>
<evidence type="ECO:0000256" key="3">
    <source>
        <dbReference type="ARBA" id="ARBA00022989"/>
    </source>
</evidence>